<dbReference type="InterPro" id="IPR006860">
    <property type="entry name" value="FecR"/>
</dbReference>
<name>A0A127PZC8_9BURK</name>
<evidence type="ECO:0000313" key="5">
    <source>
        <dbReference type="Proteomes" id="UP000074561"/>
    </source>
</evidence>
<feature type="domain" description="FecR protein" evidence="2">
    <location>
        <begin position="110"/>
        <end position="195"/>
    </location>
</feature>
<evidence type="ECO:0000259" key="2">
    <source>
        <dbReference type="Pfam" id="PF04773"/>
    </source>
</evidence>
<keyword evidence="1" id="KW-1133">Transmembrane helix</keyword>
<dbReference type="PANTHER" id="PTHR30273">
    <property type="entry name" value="PERIPLASMIC SIGNAL SENSOR AND SIGMA FACTOR ACTIVATOR FECR-RELATED"/>
    <property type="match status" value="1"/>
</dbReference>
<dbReference type="Pfam" id="PF04773">
    <property type="entry name" value="FecR"/>
    <property type="match status" value="1"/>
</dbReference>
<feature type="transmembrane region" description="Helical" evidence="1">
    <location>
        <begin position="80"/>
        <end position="98"/>
    </location>
</feature>
<dbReference type="Proteomes" id="UP000074561">
    <property type="component" value="Chromosome"/>
</dbReference>
<dbReference type="Gene3D" id="2.60.120.1440">
    <property type="match status" value="1"/>
</dbReference>
<dbReference type="PANTHER" id="PTHR30273:SF2">
    <property type="entry name" value="PROTEIN FECR"/>
    <property type="match status" value="1"/>
</dbReference>
<evidence type="ECO:0000256" key="1">
    <source>
        <dbReference type="SAM" id="Phobius"/>
    </source>
</evidence>
<dbReference type="PIRSF" id="PIRSF018266">
    <property type="entry name" value="FecR"/>
    <property type="match status" value="1"/>
</dbReference>
<dbReference type="InterPro" id="IPR032623">
    <property type="entry name" value="FecR_N"/>
</dbReference>
<evidence type="ECO:0000313" key="4">
    <source>
        <dbReference type="EMBL" id="AMP02732.1"/>
    </source>
</evidence>
<organism evidence="4 5">
    <name type="scientific">Collimonas pratensis</name>
    <dbReference type="NCBI Taxonomy" id="279113"/>
    <lineage>
        <taxon>Bacteria</taxon>
        <taxon>Pseudomonadati</taxon>
        <taxon>Pseudomonadota</taxon>
        <taxon>Betaproteobacteria</taxon>
        <taxon>Burkholderiales</taxon>
        <taxon>Oxalobacteraceae</taxon>
        <taxon>Collimonas</taxon>
    </lineage>
</organism>
<dbReference type="STRING" id="279113.CPter91_0333"/>
<dbReference type="GO" id="GO:0016989">
    <property type="term" value="F:sigma factor antagonist activity"/>
    <property type="evidence" value="ECO:0007669"/>
    <property type="project" value="TreeGrafter"/>
</dbReference>
<dbReference type="EMBL" id="CP013234">
    <property type="protein sequence ID" value="AMP02732.1"/>
    <property type="molecule type" value="Genomic_DNA"/>
</dbReference>
<reference evidence="4 5" key="1">
    <citation type="submission" date="2015-11" db="EMBL/GenBank/DDBJ databases">
        <title>Exploring the genomic traits of fungus-feeding bacterial genus Collimonas.</title>
        <authorList>
            <person name="Song C."/>
            <person name="Schmidt R."/>
            <person name="de Jager V."/>
            <person name="Krzyzanowska D."/>
            <person name="Jongedijk E."/>
            <person name="Cankar K."/>
            <person name="Beekwilder J."/>
            <person name="van Veen A."/>
            <person name="de Boer W."/>
            <person name="van Veen J.A."/>
            <person name="Garbeva P."/>
        </authorList>
    </citation>
    <scope>NUCLEOTIDE SEQUENCE [LARGE SCALE GENOMIC DNA]</scope>
    <source>
        <strain evidence="4 5">Ter91</strain>
    </source>
</reference>
<keyword evidence="1" id="KW-0472">Membrane</keyword>
<evidence type="ECO:0000259" key="3">
    <source>
        <dbReference type="Pfam" id="PF16220"/>
    </source>
</evidence>
<dbReference type="InterPro" id="IPR012373">
    <property type="entry name" value="Ferrdict_sens_TM"/>
</dbReference>
<dbReference type="PATRIC" id="fig|279113.9.peg.338"/>
<protein>
    <submittedName>
        <fullName evidence="4">FecR family protein</fullName>
    </submittedName>
</protein>
<dbReference type="KEGG" id="cpra:CPter91_0333"/>
<dbReference type="Pfam" id="PF16220">
    <property type="entry name" value="DUF4880"/>
    <property type="match status" value="1"/>
</dbReference>
<dbReference type="RefSeq" id="WP_061936074.1">
    <property type="nucleotide sequence ID" value="NZ_CP013234.1"/>
</dbReference>
<gene>
    <name evidence="4" type="ORF">CPter91_0333</name>
</gene>
<accession>A0A127PZC8</accession>
<sequence>MSEEKIVEQAIEWMLRLELPDLPNAERAAFEHWRSADPRHERAYANLAKSVRQFDVPRQLGATTEVLRVTLQQKKERRKALQRIAVLAGLGVGAGLLVNQVTPILGMNADLHTGTGERQTFTLADGSVVTLNARSSADRWLDQGRRLLKLATGELQIEVAAQARHPFVIETAHGSASTLSGTLLLRSAAERTEVVSLQSLTNLATLNGQSGQLQPGQHTWFDRSAIAAVQSNRGGENSWVDGYYTAFDAALIDVIGALRPYRRGVIRVDPAVAQLRVSGAFPLDDSDHALDALAATLPVAVARFTPYWVTISARA</sequence>
<dbReference type="OrthoDB" id="1100567at2"/>
<keyword evidence="1" id="KW-0812">Transmembrane</keyword>
<dbReference type="AlphaFoldDB" id="A0A127PZC8"/>
<proteinExistence type="predicted"/>
<feature type="domain" description="FecR N-terminal" evidence="3">
    <location>
        <begin position="8"/>
        <end position="47"/>
    </location>
</feature>